<name>A0A3A8R1A0_9BACT</name>
<sequence length="252" mass="27434">MLLQACGGAHGRSQYDFDSATNSCRTQPAYCAQAAGEESVVPRAVRTFATAGGSAAAAVKILDAALKQQVTEALEECADKARTEVILANFGTRSPTPQECNEQVRDAQGRTLTRAMQLGNEMHRVALQCAAEKLNKLRPGGFSLEPTYLYDLDSGKVTWLSPDEVARIRQRGSLGELKGSLVPDVVLHNGNPEQVQAAYDFKFPCVDIGKRPPWRKYPPGHPYDGMSQDEVYRQAFGLHEVPQVIPYLGAGL</sequence>
<dbReference type="Proteomes" id="UP000267003">
    <property type="component" value="Unassembled WGS sequence"/>
</dbReference>
<protein>
    <submittedName>
        <fullName evidence="1">Uncharacterized protein</fullName>
    </submittedName>
</protein>
<dbReference type="OrthoDB" id="5501681at2"/>
<keyword evidence="2" id="KW-1185">Reference proteome</keyword>
<gene>
    <name evidence="1" type="ORF">D7W81_00185</name>
</gene>
<evidence type="ECO:0000313" key="2">
    <source>
        <dbReference type="Proteomes" id="UP000267003"/>
    </source>
</evidence>
<reference evidence="2" key="1">
    <citation type="submission" date="2018-09" db="EMBL/GenBank/DDBJ databases">
        <authorList>
            <person name="Livingstone P.G."/>
            <person name="Whitworth D.E."/>
        </authorList>
    </citation>
    <scope>NUCLEOTIDE SEQUENCE [LARGE SCALE GENOMIC DNA]</scope>
    <source>
        <strain evidence="2">AB050A</strain>
    </source>
</reference>
<evidence type="ECO:0000313" key="1">
    <source>
        <dbReference type="EMBL" id="RKH74806.1"/>
    </source>
</evidence>
<dbReference type="EMBL" id="RAWK01000001">
    <property type="protein sequence ID" value="RKH74806.1"/>
    <property type="molecule type" value="Genomic_DNA"/>
</dbReference>
<proteinExistence type="predicted"/>
<dbReference type="AlphaFoldDB" id="A0A3A8R1A0"/>
<organism evidence="1 2">
    <name type="scientific">Corallococcus aberystwythensis</name>
    <dbReference type="NCBI Taxonomy" id="2316722"/>
    <lineage>
        <taxon>Bacteria</taxon>
        <taxon>Pseudomonadati</taxon>
        <taxon>Myxococcota</taxon>
        <taxon>Myxococcia</taxon>
        <taxon>Myxococcales</taxon>
        <taxon>Cystobacterineae</taxon>
        <taxon>Myxococcaceae</taxon>
        <taxon>Corallococcus</taxon>
    </lineage>
</organism>
<comment type="caution">
    <text evidence="1">The sequence shown here is derived from an EMBL/GenBank/DDBJ whole genome shotgun (WGS) entry which is preliminary data.</text>
</comment>
<accession>A0A3A8R1A0</accession>